<proteinExistence type="predicted"/>
<reference evidence="2 3" key="1">
    <citation type="journal article" date="2014" name="Environ. Microbiol.">
        <title>Comparative genomics of the marine bacterial genus Glaciecola reveals the high degree of genomic diversity and genomic characteristic for cold adaptation.</title>
        <authorList>
            <person name="Qin Q.L."/>
            <person name="Xie B.B."/>
            <person name="Yu Y."/>
            <person name="Shu Y.L."/>
            <person name="Rong J.C."/>
            <person name="Zhang Y.J."/>
            <person name="Zhao D.L."/>
            <person name="Chen X.L."/>
            <person name="Zhang X.Y."/>
            <person name="Chen B."/>
            <person name="Zhou B.C."/>
            <person name="Zhang Y.Z."/>
        </authorList>
    </citation>
    <scope>NUCLEOTIDE SEQUENCE [LARGE SCALE GENOMIC DNA]</scope>
    <source>
        <strain evidence="2 3">NO2</strain>
    </source>
</reference>
<dbReference type="InterPro" id="IPR045503">
    <property type="entry name" value="DUF6488"/>
</dbReference>
<evidence type="ECO:0000256" key="1">
    <source>
        <dbReference type="SAM" id="SignalP"/>
    </source>
</evidence>
<dbReference type="EMBL" id="BAEK01000042">
    <property type="protein sequence ID" value="GAC05685.1"/>
    <property type="molecule type" value="Genomic_DNA"/>
</dbReference>
<organism evidence="2 3">
    <name type="scientific">Paraglaciecola agarilytica NO2</name>
    <dbReference type="NCBI Taxonomy" id="1125747"/>
    <lineage>
        <taxon>Bacteria</taxon>
        <taxon>Pseudomonadati</taxon>
        <taxon>Pseudomonadota</taxon>
        <taxon>Gammaproteobacteria</taxon>
        <taxon>Alteromonadales</taxon>
        <taxon>Alteromonadaceae</taxon>
        <taxon>Paraglaciecola</taxon>
    </lineage>
</organism>
<accession>A0ABQ0I8L6</accession>
<evidence type="ECO:0000313" key="2">
    <source>
        <dbReference type="EMBL" id="GAC05685.1"/>
    </source>
</evidence>
<keyword evidence="1" id="KW-0732">Signal</keyword>
<evidence type="ECO:0000313" key="3">
    <source>
        <dbReference type="Proteomes" id="UP000008372"/>
    </source>
</evidence>
<dbReference type="Proteomes" id="UP000008372">
    <property type="component" value="Unassembled WGS sequence"/>
</dbReference>
<name>A0ABQ0I8L6_9ALTE</name>
<gene>
    <name evidence="2" type="ORF">GAGA_2846</name>
</gene>
<dbReference type="Pfam" id="PF20098">
    <property type="entry name" value="DUF6488"/>
    <property type="match status" value="1"/>
</dbReference>
<feature type="signal peptide" evidence="1">
    <location>
        <begin position="1"/>
        <end position="20"/>
    </location>
</feature>
<protein>
    <submittedName>
        <fullName evidence="2">Uncharacterized protein</fullName>
    </submittedName>
</protein>
<comment type="caution">
    <text evidence="2">The sequence shown here is derived from an EMBL/GenBank/DDBJ whole genome shotgun (WGS) entry which is preliminary data.</text>
</comment>
<sequence>MQKLLSVLAVCSTIFCSNVAAHSDHGVISGQAAINIVSKSLPQMTFKEFGFEVGKLGASWKLLTSSDMSVVSVEDSFYIVSANNTETESTIYFQIASNGQVMDVTYKNNF</sequence>
<dbReference type="RefSeq" id="WP_008304442.1">
    <property type="nucleotide sequence ID" value="NZ_BAEK01000042.1"/>
</dbReference>
<keyword evidence="3" id="KW-1185">Reference proteome</keyword>
<feature type="chain" id="PRO_5045157553" evidence="1">
    <location>
        <begin position="21"/>
        <end position="110"/>
    </location>
</feature>